<evidence type="ECO:0000256" key="1">
    <source>
        <dbReference type="ARBA" id="ARBA00005417"/>
    </source>
</evidence>
<keyword evidence="4 6" id="KW-0067">ATP-binding</keyword>
<keyword evidence="2" id="KW-0813">Transport</keyword>
<dbReference type="GO" id="GO:0005524">
    <property type="term" value="F:ATP binding"/>
    <property type="evidence" value="ECO:0007669"/>
    <property type="project" value="UniProtKB-KW"/>
</dbReference>
<dbReference type="SUPFAM" id="SSF52540">
    <property type="entry name" value="P-loop containing nucleoside triphosphate hydrolases"/>
    <property type="match status" value="1"/>
</dbReference>
<dbReference type="SMART" id="SM00382">
    <property type="entry name" value="AAA"/>
    <property type="match status" value="1"/>
</dbReference>
<sequence>MKVIEVKKLTKYYGKNRGVENLSFSVEEGEIFGFIGPNGAGKSTTIRLLLNFLYPDSGKATIFGKDCFKDSSEIKKTIGYIPGEVNYYGNVRVKELLEYSMTFYKGSKLQFKKRMIELAERFSLNLEQKIDELSLGNKKKVAIIQSLIHKPKLLIYDEPTNGLDPLIQNIFFDLIKEENKDGVTVFFSSHILSEVQKLCFKVAVIRDGQIVSVENIDDLTTRQYKKVKLSGDVDITSLSGVSNIKRENNSVSFIYSGNINHLINFLSKKDVKDVSINDPSLEEIFMKYYTKGE</sequence>
<dbReference type="InterPro" id="IPR027417">
    <property type="entry name" value="P-loop_NTPase"/>
</dbReference>
<keyword evidence="7" id="KW-1185">Reference proteome</keyword>
<organism evidence="6 7">
    <name type="scientific">Thermosipho ferrireducens</name>
    <dbReference type="NCBI Taxonomy" id="2571116"/>
    <lineage>
        <taxon>Bacteria</taxon>
        <taxon>Thermotogati</taxon>
        <taxon>Thermotogota</taxon>
        <taxon>Thermotogae</taxon>
        <taxon>Thermotogales</taxon>
        <taxon>Fervidobacteriaceae</taxon>
        <taxon>Thermosipho</taxon>
    </lineage>
</organism>
<dbReference type="CDD" id="cd03230">
    <property type="entry name" value="ABC_DR_subfamily_A"/>
    <property type="match status" value="1"/>
</dbReference>
<gene>
    <name evidence="6" type="ORF">JYK00_00525</name>
</gene>
<dbReference type="Gene3D" id="3.40.50.300">
    <property type="entry name" value="P-loop containing nucleotide triphosphate hydrolases"/>
    <property type="match status" value="1"/>
</dbReference>
<dbReference type="InterPro" id="IPR017871">
    <property type="entry name" value="ABC_transporter-like_CS"/>
</dbReference>
<proteinExistence type="inferred from homology"/>
<feature type="domain" description="ABC transporter" evidence="5">
    <location>
        <begin position="4"/>
        <end position="232"/>
    </location>
</feature>
<comment type="similarity">
    <text evidence="1">Belongs to the ABC transporter superfamily.</text>
</comment>
<dbReference type="Proteomes" id="UP000671862">
    <property type="component" value="Chromosome"/>
</dbReference>
<dbReference type="InterPro" id="IPR003439">
    <property type="entry name" value="ABC_transporter-like_ATP-bd"/>
</dbReference>
<evidence type="ECO:0000256" key="4">
    <source>
        <dbReference type="ARBA" id="ARBA00022840"/>
    </source>
</evidence>
<evidence type="ECO:0000313" key="7">
    <source>
        <dbReference type="Proteomes" id="UP000671862"/>
    </source>
</evidence>
<name>A0ABX7S786_9BACT</name>
<evidence type="ECO:0000259" key="5">
    <source>
        <dbReference type="PROSITE" id="PS50893"/>
    </source>
</evidence>
<accession>A0ABX7S786</accession>
<dbReference type="InterPro" id="IPR050763">
    <property type="entry name" value="ABC_transporter_ATP-binding"/>
</dbReference>
<dbReference type="InterPro" id="IPR003593">
    <property type="entry name" value="AAA+_ATPase"/>
</dbReference>
<evidence type="ECO:0000256" key="3">
    <source>
        <dbReference type="ARBA" id="ARBA00022741"/>
    </source>
</evidence>
<dbReference type="PANTHER" id="PTHR42711">
    <property type="entry name" value="ABC TRANSPORTER ATP-BINDING PROTEIN"/>
    <property type="match status" value="1"/>
</dbReference>
<evidence type="ECO:0000256" key="2">
    <source>
        <dbReference type="ARBA" id="ARBA00022448"/>
    </source>
</evidence>
<dbReference type="PROSITE" id="PS50893">
    <property type="entry name" value="ABC_TRANSPORTER_2"/>
    <property type="match status" value="1"/>
</dbReference>
<dbReference type="EMBL" id="CP071446">
    <property type="protein sequence ID" value="QTA38069.1"/>
    <property type="molecule type" value="Genomic_DNA"/>
</dbReference>
<keyword evidence="3" id="KW-0547">Nucleotide-binding</keyword>
<dbReference type="PANTHER" id="PTHR42711:SF5">
    <property type="entry name" value="ABC TRANSPORTER ATP-BINDING PROTEIN NATA"/>
    <property type="match status" value="1"/>
</dbReference>
<dbReference type="PROSITE" id="PS00211">
    <property type="entry name" value="ABC_TRANSPORTER_1"/>
    <property type="match status" value="1"/>
</dbReference>
<dbReference type="Pfam" id="PF00005">
    <property type="entry name" value="ABC_tran"/>
    <property type="match status" value="1"/>
</dbReference>
<evidence type="ECO:0000313" key="6">
    <source>
        <dbReference type="EMBL" id="QTA38069.1"/>
    </source>
</evidence>
<protein>
    <submittedName>
        <fullName evidence="6">ABC transporter ATP-binding protein</fullName>
    </submittedName>
</protein>
<reference evidence="6 7" key="1">
    <citation type="submission" date="2021-03" db="EMBL/GenBank/DDBJ databases">
        <title>Thermosipho ferrireducens sp.nov., an anaerobic thermophilic iron-reducing bacterium isolated from a deep-sea hydrothermal sulfide deposits.</title>
        <authorList>
            <person name="Zeng X."/>
            <person name="Chen Y."/>
            <person name="Shao Z."/>
        </authorList>
    </citation>
    <scope>NUCLEOTIDE SEQUENCE [LARGE SCALE GENOMIC DNA]</scope>
    <source>
        <strain evidence="6 7">JL129W03</strain>
    </source>
</reference>